<keyword evidence="2" id="KW-0472">Membrane</keyword>
<keyword evidence="1" id="KW-0813">Transport</keyword>
<evidence type="ECO:0000256" key="2">
    <source>
        <dbReference type="ARBA" id="ARBA00023136"/>
    </source>
</evidence>
<dbReference type="Pfam" id="PF07655">
    <property type="entry name" value="Secretin_N_2"/>
    <property type="match status" value="1"/>
</dbReference>
<dbReference type="PANTHER" id="PTHR30332">
    <property type="entry name" value="PROBABLE GENERAL SECRETION PATHWAY PROTEIN D"/>
    <property type="match status" value="1"/>
</dbReference>
<dbReference type="GO" id="GO:0015627">
    <property type="term" value="C:type II protein secretion system complex"/>
    <property type="evidence" value="ECO:0007669"/>
    <property type="project" value="TreeGrafter"/>
</dbReference>
<feature type="signal peptide" evidence="5">
    <location>
        <begin position="1"/>
        <end position="17"/>
    </location>
</feature>
<evidence type="ECO:0000313" key="7">
    <source>
        <dbReference type="EMBL" id="BCK88560.1"/>
    </source>
</evidence>
<evidence type="ECO:0000256" key="1">
    <source>
        <dbReference type="ARBA" id="ARBA00022448"/>
    </source>
</evidence>
<dbReference type="GO" id="GO:0009306">
    <property type="term" value="P:protein secretion"/>
    <property type="evidence" value="ECO:0007669"/>
    <property type="project" value="InterPro"/>
</dbReference>
<dbReference type="Gene3D" id="3.55.50.30">
    <property type="match status" value="1"/>
</dbReference>
<dbReference type="InterPro" id="IPR011514">
    <property type="entry name" value="Secretin_N_2"/>
</dbReference>
<dbReference type="SMART" id="SM00965">
    <property type="entry name" value="STN"/>
    <property type="match status" value="1"/>
</dbReference>
<dbReference type="PANTHER" id="PTHR30332:SF17">
    <property type="entry name" value="TYPE IV PILIATION SYSTEM PROTEIN DR_0774-RELATED"/>
    <property type="match status" value="1"/>
</dbReference>
<dbReference type="GO" id="GO:0009297">
    <property type="term" value="P:pilus assembly"/>
    <property type="evidence" value="ECO:0007669"/>
    <property type="project" value="InterPro"/>
</dbReference>
<dbReference type="KEGG" id="seme:MIZ01_2365"/>
<organism evidence="7 8">
    <name type="scientific">Sideroxyarcus emersonii</name>
    <dbReference type="NCBI Taxonomy" id="2764705"/>
    <lineage>
        <taxon>Bacteria</taxon>
        <taxon>Pseudomonadati</taxon>
        <taxon>Pseudomonadota</taxon>
        <taxon>Betaproteobacteria</taxon>
        <taxon>Nitrosomonadales</taxon>
        <taxon>Gallionellaceae</taxon>
        <taxon>Sideroxyarcus</taxon>
    </lineage>
</organism>
<dbReference type="Pfam" id="PF07660">
    <property type="entry name" value="STN"/>
    <property type="match status" value="1"/>
</dbReference>
<sequence length="579" mass="60913">MNRVSGLLLVLLLSACAAGGGPKNEAAEKIKQEMDAAAAPREAAKQESVDQALLPPLAIPAPQTDNKPLETKFDLAVNNTPAKQVFMAIVSGTRYSVLVHPEVSGFISLNLKDVTVFDALEAIREMYGFDYKVDGTRIYIQPLTLQTRIFQVNYLTGLRAGTTSVRVTSSALTDSTGASASPMGGSAGGMQNANQGTTIVGGGGDKSLKFERGTDNSSKVTTTTTSDFWSDLGQAIRAIVGDEKGRSVVISPMSGVIVIRAMPDELRSVAAYLKASQISVERQVILEAKIVEVQLNESFQSGVNWAIFKNGPNSHLTAGQGSPASTLTPGGAAATALSNTTLSSTPGANLQTTAATALPTGTTAGSLFGLAFQTSNFATLLNFLETQGNVHVLSSPRIATLNNQKAVLKVGTDEFFVTGVTGGMQSTSLVPGVPPTVTVQPFFSGIALDVTPRIDENNEIILHVHPSVSAVSTVNKMVDLGATMGTMNLPLASSTISETDSIVRARDGQMVAIGGLMRQAETNNDSGLPMLPKSIFGQTNRATEKRELVILLKPTVVDSDKDWSQDIAHSRDQINGFSK</sequence>
<dbReference type="Proteomes" id="UP001320326">
    <property type="component" value="Chromosome"/>
</dbReference>
<gene>
    <name evidence="7" type="ORF">MIZ01_2365</name>
</gene>
<dbReference type="GO" id="GO:0019867">
    <property type="term" value="C:outer membrane"/>
    <property type="evidence" value="ECO:0007669"/>
    <property type="project" value="InterPro"/>
</dbReference>
<dbReference type="InterPro" id="IPR001775">
    <property type="entry name" value="GspD/PilQ"/>
</dbReference>
<feature type="region of interest" description="Disordered" evidence="4">
    <location>
        <begin position="204"/>
        <end position="223"/>
    </location>
</feature>
<proteinExistence type="predicted"/>
<name>A0AAN1XBV4_9PROT</name>
<keyword evidence="8" id="KW-1185">Reference proteome</keyword>
<dbReference type="RefSeq" id="WP_237247077.1">
    <property type="nucleotide sequence ID" value="NZ_AP023423.1"/>
</dbReference>
<evidence type="ECO:0000256" key="5">
    <source>
        <dbReference type="SAM" id="SignalP"/>
    </source>
</evidence>
<evidence type="ECO:0000259" key="6">
    <source>
        <dbReference type="SMART" id="SM00965"/>
    </source>
</evidence>
<accession>A0AAN1XBV4</accession>
<feature type="region of interest" description="Disordered" evidence="4">
    <location>
        <begin position="175"/>
        <end position="198"/>
    </location>
</feature>
<evidence type="ECO:0000313" key="8">
    <source>
        <dbReference type="Proteomes" id="UP001320326"/>
    </source>
</evidence>
<feature type="domain" description="Secretin/TonB short N-terminal" evidence="6">
    <location>
        <begin position="95"/>
        <end position="143"/>
    </location>
</feature>
<dbReference type="InterPro" id="IPR011662">
    <property type="entry name" value="Secretin/TonB_short_N"/>
</dbReference>
<dbReference type="PROSITE" id="PS51257">
    <property type="entry name" value="PROKAR_LIPOPROTEIN"/>
    <property type="match status" value="1"/>
</dbReference>
<keyword evidence="5" id="KW-0732">Signal</keyword>
<feature type="chain" id="PRO_5042969866" description="Secretin/TonB short N-terminal domain-containing protein" evidence="5">
    <location>
        <begin position="18"/>
        <end position="579"/>
    </location>
</feature>
<reference evidence="7 8" key="1">
    <citation type="journal article" date="2022" name="Int. J. Syst. Evol. Microbiol.">
        <title>&lt;i&gt;Sideroxyarcus emersonii&lt;/i&gt; gen. nov. sp. nov., a neutrophilic, microaerobic iron- and thiosulfate-oxidizing bacterium isolated from iron-rich wetland sediment.</title>
        <authorList>
            <person name="Kato S."/>
            <person name="Itoh T."/>
            <person name="Iino T."/>
            <person name="Ohkuma M."/>
        </authorList>
    </citation>
    <scope>NUCLEOTIDE SEQUENCE [LARGE SCALE GENOMIC DNA]</scope>
    <source>
        <strain evidence="7 8">MIZ01</strain>
    </source>
</reference>
<dbReference type="InterPro" id="IPR050810">
    <property type="entry name" value="Bact_Secretion_Sys_Channel"/>
</dbReference>
<evidence type="ECO:0000256" key="3">
    <source>
        <dbReference type="ARBA" id="ARBA00023237"/>
    </source>
</evidence>
<protein>
    <recommendedName>
        <fullName evidence="6">Secretin/TonB short N-terminal domain-containing protein</fullName>
    </recommendedName>
</protein>
<evidence type="ECO:0000256" key="4">
    <source>
        <dbReference type="SAM" id="MobiDB-lite"/>
    </source>
</evidence>
<keyword evidence="3" id="KW-0998">Cell outer membrane</keyword>
<dbReference type="AlphaFoldDB" id="A0AAN1XBV4"/>
<dbReference type="Pfam" id="PF00263">
    <property type="entry name" value="Secretin"/>
    <property type="match status" value="1"/>
</dbReference>
<dbReference type="PRINTS" id="PR00811">
    <property type="entry name" value="BCTERIALGSPD"/>
</dbReference>
<dbReference type="InterPro" id="IPR004846">
    <property type="entry name" value="T2SS/T3SS_dom"/>
</dbReference>
<dbReference type="EMBL" id="AP023423">
    <property type="protein sequence ID" value="BCK88560.1"/>
    <property type="molecule type" value="Genomic_DNA"/>
</dbReference>